<gene>
    <name evidence="1" type="ORF">QNI14_04315</name>
</gene>
<keyword evidence="2" id="KW-1185">Reference proteome</keyword>
<sequence length="179" mass="18882">MLDGAAAEILDAIGRVSRRPVIVVIDGRSGAGKTTLAARLLASAPVPAAVLGLDDVYPGWDGLAAGADAALAVLRAVRDGRPGEWTTWDWARDAPGARRALPHADLVIAEGSGLLTPDVAAIADIRVWLEAPAAQRRDRALGRDGETYRPHWERWAAQEETHLVADDPVGLADLVVALP</sequence>
<comment type="caution">
    <text evidence="1">The sequence shown here is derived from an EMBL/GenBank/DDBJ whole genome shotgun (WGS) entry which is preliminary data.</text>
</comment>
<dbReference type="RefSeq" id="WP_283715099.1">
    <property type="nucleotide sequence ID" value="NZ_JASJND010000002.1"/>
</dbReference>
<dbReference type="EMBL" id="JASJND010000002">
    <property type="protein sequence ID" value="MDJ1113671.1"/>
    <property type="molecule type" value="Genomic_DNA"/>
</dbReference>
<evidence type="ECO:0008006" key="3">
    <source>
        <dbReference type="Google" id="ProtNLM"/>
    </source>
</evidence>
<reference evidence="1 2" key="1">
    <citation type="submission" date="2023-05" db="EMBL/GenBank/DDBJ databases">
        <title>Microbacterium dauci sp.nov., Isolated from Carrot Rhizosphere Soil.</title>
        <authorList>
            <person name="Xiao Z."/>
            <person name="Zheng J."/>
        </authorList>
    </citation>
    <scope>NUCLEOTIDE SEQUENCE [LARGE SCALE GENOMIC DNA]</scope>
    <source>
        <strain evidence="1 2">LX3-4</strain>
    </source>
</reference>
<dbReference type="Proteomes" id="UP001321481">
    <property type="component" value="Unassembled WGS sequence"/>
</dbReference>
<dbReference type="InterPro" id="IPR027417">
    <property type="entry name" value="P-loop_NTPase"/>
</dbReference>
<dbReference type="SUPFAM" id="SSF52540">
    <property type="entry name" value="P-loop containing nucleoside triphosphate hydrolases"/>
    <property type="match status" value="1"/>
</dbReference>
<proteinExistence type="predicted"/>
<dbReference type="Gene3D" id="3.40.50.300">
    <property type="entry name" value="P-loop containing nucleotide triphosphate hydrolases"/>
    <property type="match status" value="1"/>
</dbReference>
<evidence type="ECO:0000313" key="2">
    <source>
        <dbReference type="Proteomes" id="UP001321481"/>
    </source>
</evidence>
<evidence type="ECO:0000313" key="1">
    <source>
        <dbReference type="EMBL" id="MDJ1113671.1"/>
    </source>
</evidence>
<accession>A0ABT6ZCE6</accession>
<organism evidence="1 2">
    <name type="scientific">Microbacterium dauci</name>
    <dbReference type="NCBI Taxonomy" id="3048008"/>
    <lineage>
        <taxon>Bacteria</taxon>
        <taxon>Bacillati</taxon>
        <taxon>Actinomycetota</taxon>
        <taxon>Actinomycetes</taxon>
        <taxon>Micrococcales</taxon>
        <taxon>Microbacteriaceae</taxon>
        <taxon>Microbacterium</taxon>
    </lineage>
</organism>
<name>A0ABT6ZCE6_9MICO</name>
<protein>
    <recommendedName>
        <fullName evidence="3">Aminobenzoate synthetase</fullName>
    </recommendedName>
</protein>